<dbReference type="CDD" id="cd06850">
    <property type="entry name" value="biotinyl_domain"/>
    <property type="match status" value="1"/>
</dbReference>
<dbReference type="Pfam" id="PF00364">
    <property type="entry name" value="Biotin_lipoyl"/>
    <property type="match status" value="1"/>
</dbReference>
<dbReference type="InterPro" id="IPR011764">
    <property type="entry name" value="Biotin_carboxylation_dom"/>
</dbReference>
<dbReference type="OrthoDB" id="196847at2759"/>
<reference evidence="7 8" key="1">
    <citation type="submission" date="2016-10" db="EMBL/GenBank/DDBJ databases">
        <title>The genome of Paramicrosporidium saccamoebae is the missing link in understanding Cryptomycota and Microsporidia evolution.</title>
        <authorList>
            <person name="Quandt C.A."/>
            <person name="Beaudet D."/>
            <person name="Corsaro D."/>
            <person name="Michel R."/>
            <person name="Corradi N."/>
            <person name="James T."/>
        </authorList>
    </citation>
    <scope>NUCLEOTIDE SEQUENCE [LARGE SCALE GENOMIC DNA]</scope>
    <source>
        <strain evidence="7 8">KSL3</strain>
    </source>
</reference>
<feature type="domain" description="Lipoyl-binding" evidence="5">
    <location>
        <begin position="177"/>
        <end position="254"/>
    </location>
</feature>
<dbReference type="Proteomes" id="UP000240830">
    <property type="component" value="Unassembled WGS sequence"/>
</dbReference>
<dbReference type="Pfam" id="PF02785">
    <property type="entry name" value="Biotin_carb_C"/>
    <property type="match status" value="1"/>
</dbReference>
<dbReference type="PANTHER" id="PTHR18866">
    <property type="entry name" value="CARBOXYLASE:PYRUVATE/ACETYL-COA/PROPIONYL-COA CARBOXYLASE"/>
    <property type="match status" value="1"/>
</dbReference>
<dbReference type="GO" id="GO:0005524">
    <property type="term" value="F:ATP binding"/>
    <property type="evidence" value="ECO:0007669"/>
    <property type="project" value="UniProtKB-KW"/>
</dbReference>
<dbReference type="InterPro" id="IPR050856">
    <property type="entry name" value="Biotin_carboxylase_complex"/>
</dbReference>
<name>A0A2H9TMF0_9FUNG</name>
<dbReference type="GO" id="GO:0005739">
    <property type="term" value="C:mitochondrion"/>
    <property type="evidence" value="ECO:0007669"/>
    <property type="project" value="TreeGrafter"/>
</dbReference>
<keyword evidence="3" id="KW-0067">ATP-binding</keyword>
<dbReference type="InterPro" id="IPR000089">
    <property type="entry name" value="Biotin_lipoyl"/>
</dbReference>
<protein>
    <submittedName>
        <fullName evidence="7">3-methylcrotonyl-CoA carboxylase</fullName>
    </submittedName>
</protein>
<proteinExistence type="predicted"/>
<keyword evidence="4" id="KW-0092">Biotin</keyword>
<keyword evidence="8" id="KW-1185">Reference proteome</keyword>
<dbReference type="PROSITE" id="PS50979">
    <property type="entry name" value="BC"/>
    <property type="match status" value="1"/>
</dbReference>
<gene>
    <name evidence="7" type="ORF">PSACC_01356</name>
</gene>
<dbReference type="AlphaFoldDB" id="A0A2H9TMF0"/>
<evidence type="ECO:0000256" key="3">
    <source>
        <dbReference type="ARBA" id="ARBA00022840"/>
    </source>
</evidence>
<dbReference type="SUPFAM" id="SSF51230">
    <property type="entry name" value="Single hybrid motif"/>
    <property type="match status" value="1"/>
</dbReference>
<organism evidence="7 8">
    <name type="scientific">Paramicrosporidium saccamoebae</name>
    <dbReference type="NCBI Taxonomy" id="1246581"/>
    <lineage>
        <taxon>Eukaryota</taxon>
        <taxon>Fungi</taxon>
        <taxon>Fungi incertae sedis</taxon>
        <taxon>Cryptomycota</taxon>
        <taxon>Cryptomycota incertae sedis</taxon>
        <taxon>Paramicrosporidium</taxon>
    </lineage>
</organism>
<evidence type="ECO:0000313" key="8">
    <source>
        <dbReference type="Proteomes" id="UP000240830"/>
    </source>
</evidence>
<keyword evidence="2" id="KW-0547">Nucleotide-binding</keyword>
<sequence length="258" mass="28876">MPNNNANVRIETGVREDDEISVYYDPMIAKVVVHGETRLESLRRLDQTLGEFHVAGVRTNISLIRKILAEDQFKSGLVDTSFIKQHHDRLFAKTSPNTNHLALSAVLHVISNQTGNNMHDPWLQNDGYSGFIERTTLLKIKAYNNVYSCNVSVESKSEFMVRVEGPQLFEFVSEGSEGLNKGPSENSVLSPMPCRVSQVPIKVGDRVKKGGVLMIVEAMKMEHIIKAPMDVKIAKINYSEGQLVGEKKQLIEFSDSCE</sequence>
<dbReference type="SMART" id="SM00878">
    <property type="entry name" value="Biotin_carb_C"/>
    <property type="match status" value="1"/>
</dbReference>
<dbReference type="PANTHER" id="PTHR18866:SF33">
    <property type="entry name" value="METHYLCROTONOYL-COA CARBOXYLASE SUBUNIT ALPHA, MITOCHONDRIAL-RELATED"/>
    <property type="match status" value="1"/>
</dbReference>
<dbReference type="InterPro" id="IPR011053">
    <property type="entry name" value="Single_hybrid_motif"/>
</dbReference>
<evidence type="ECO:0000256" key="2">
    <source>
        <dbReference type="ARBA" id="ARBA00022741"/>
    </source>
</evidence>
<dbReference type="PROSITE" id="PS50968">
    <property type="entry name" value="BIOTINYL_LIPOYL"/>
    <property type="match status" value="1"/>
</dbReference>
<dbReference type="EMBL" id="MTSL01000101">
    <property type="protein sequence ID" value="PJF18830.1"/>
    <property type="molecule type" value="Genomic_DNA"/>
</dbReference>
<dbReference type="Gene3D" id="2.40.50.100">
    <property type="match status" value="1"/>
</dbReference>
<accession>A0A2H9TMF0</accession>
<dbReference type="SUPFAM" id="SSF51246">
    <property type="entry name" value="Rudiment single hybrid motif"/>
    <property type="match status" value="1"/>
</dbReference>
<comment type="caution">
    <text evidence="7">The sequence shown here is derived from an EMBL/GenBank/DDBJ whole genome shotgun (WGS) entry which is preliminary data.</text>
</comment>
<keyword evidence="1" id="KW-0436">Ligase</keyword>
<evidence type="ECO:0000256" key="4">
    <source>
        <dbReference type="ARBA" id="ARBA00023267"/>
    </source>
</evidence>
<dbReference type="FunFam" id="2.40.50.100:FF:000003">
    <property type="entry name" value="Acetyl-CoA carboxylase biotin carboxyl carrier protein"/>
    <property type="match status" value="1"/>
</dbReference>
<dbReference type="InterPro" id="IPR011054">
    <property type="entry name" value="Rudment_hybrid_motif"/>
</dbReference>
<dbReference type="Gene3D" id="3.30.470.20">
    <property type="entry name" value="ATP-grasp fold, B domain"/>
    <property type="match status" value="1"/>
</dbReference>
<dbReference type="GO" id="GO:0004485">
    <property type="term" value="F:methylcrotonoyl-CoA carboxylase activity"/>
    <property type="evidence" value="ECO:0007669"/>
    <property type="project" value="TreeGrafter"/>
</dbReference>
<evidence type="ECO:0000313" key="7">
    <source>
        <dbReference type="EMBL" id="PJF18830.1"/>
    </source>
</evidence>
<evidence type="ECO:0000256" key="1">
    <source>
        <dbReference type="ARBA" id="ARBA00022598"/>
    </source>
</evidence>
<evidence type="ECO:0000259" key="6">
    <source>
        <dbReference type="PROSITE" id="PS50979"/>
    </source>
</evidence>
<evidence type="ECO:0000259" key="5">
    <source>
        <dbReference type="PROSITE" id="PS50968"/>
    </source>
</evidence>
<feature type="domain" description="Biotin carboxylation" evidence="6">
    <location>
        <begin position="1"/>
        <end position="88"/>
    </location>
</feature>
<dbReference type="STRING" id="1246581.A0A2H9TMF0"/>
<dbReference type="InterPro" id="IPR005482">
    <property type="entry name" value="Biotin_COase_C"/>
</dbReference>